<feature type="chain" id="PRO_5045929372" evidence="9">
    <location>
        <begin position="25"/>
        <end position="362"/>
    </location>
</feature>
<dbReference type="PROSITE" id="PS51257">
    <property type="entry name" value="PROKAR_LIPOPROTEIN"/>
    <property type="match status" value="1"/>
</dbReference>
<evidence type="ECO:0000256" key="5">
    <source>
        <dbReference type="ARBA" id="ARBA00022475"/>
    </source>
</evidence>
<keyword evidence="7 9" id="KW-0732">Signal</keyword>
<gene>
    <name evidence="10" type="ORF">ACFP1K_15860</name>
</gene>
<dbReference type="RefSeq" id="WP_380753154.1">
    <property type="nucleotide sequence ID" value="NZ_JBHSRF010000019.1"/>
</dbReference>
<evidence type="ECO:0000256" key="6">
    <source>
        <dbReference type="ARBA" id="ARBA00022519"/>
    </source>
</evidence>
<comment type="similarity">
    <text evidence="3">Belongs to the bacterial solute-binding protein SsuA/TauA family.</text>
</comment>
<dbReference type="CDD" id="cd13553">
    <property type="entry name" value="PBP2_NrtA_CpmA_like"/>
    <property type="match status" value="1"/>
</dbReference>
<comment type="caution">
    <text evidence="10">The sequence shown here is derived from an EMBL/GenBank/DDBJ whole genome shotgun (WGS) entry which is preliminary data.</text>
</comment>
<feature type="signal peptide" evidence="9">
    <location>
        <begin position="1"/>
        <end position="24"/>
    </location>
</feature>
<evidence type="ECO:0000256" key="3">
    <source>
        <dbReference type="ARBA" id="ARBA00010742"/>
    </source>
</evidence>
<evidence type="ECO:0000313" key="11">
    <source>
        <dbReference type="Proteomes" id="UP001596137"/>
    </source>
</evidence>
<dbReference type="Pfam" id="PF13379">
    <property type="entry name" value="NMT1_2"/>
    <property type="match status" value="1"/>
</dbReference>
<proteinExistence type="inferred from homology"/>
<dbReference type="PANTHER" id="PTHR30024">
    <property type="entry name" value="ALIPHATIC SULFONATES-BINDING PROTEIN-RELATED"/>
    <property type="match status" value="1"/>
</dbReference>
<evidence type="ECO:0000256" key="1">
    <source>
        <dbReference type="ARBA" id="ARBA00004418"/>
    </source>
</evidence>
<evidence type="ECO:0000256" key="8">
    <source>
        <dbReference type="ARBA" id="ARBA00023136"/>
    </source>
</evidence>
<dbReference type="Proteomes" id="UP001596137">
    <property type="component" value="Unassembled WGS sequence"/>
</dbReference>
<dbReference type="InterPro" id="IPR010067">
    <property type="entry name" value="ABC_SsuA_sub-bd"/>
</dbReference>
<dbReference type="SUPFAM" id="SSF53850">
    <property type="entry name" value="Periplasmic binding protein-like II"/>
    <property type="match status" value="1"/>
</dbReference>
<protein>
    <submittedName>
        <fullName evidence="10">ABC transporter substrate-binding protein</fullName>
    </submittedName>
</protein>
<dbReference type="NCBIfam" id="TIGR01728">
    <property type="entry name" value="SsuA_fam"/>
    <property type="match status" value="1"/>
</dbReference>
<keyword evidence="6" id="KW-0997">Cell inner membrane</keyword>
<dbReference type="EMBL" id="JBHSRF010000019">
    <property type="protein sequence ID" value="MFC6082644.1"/>
    <property type="molecule type" value="Genomic_DNA"/>
</dbReference>
<name>A0ABW1NGX8_9ACTN</name>
<evidence type="ECO:0000256" key="9">
    <source>
        <dbReference type="SAM" id="SignalP"/>
    </source>
</evidence>
<dbReference type="Gene3D" id="3.40.190.10">
    <property type="entry name" value="Periplasmic binding protein-like II"/>
    <property type="match status" value="2"/>
</dbReference>
<keyword evidence="8" id="KW-0472">Membrane</keyword>
<evidence type="ECO:0000313" key="10">
    <source>
        <dbReference type="EMBL" id="MFC6082644.1"/>
    </source>
</evidence>
<evidence type="ECO:0000256" key="7">
    <source>
        <dbReference type="ARBA" id="ARBA00022729"/>
    </source>
</evidence>
<keyword evidence="4" id="KW-0813">Transport</keyword>
<sequence length="362" mass="37249">MSARRVRGVVAVIAALAMTTLAAACGGTDAGTPAGGASGGASGGAAAGPAEVRLGFFPNITHSTALVGVEKGLFAKHLGSGTALKTSQFNAGPAAIEAVFSGAIDATYIGPNPAINAWSKSKGEAIKIVAGAASGGVFLVVKPGINSAEDLKGKKIATPQLGNTQDVALRYWLNEKGIKTDTKGGGEVSIVPQENSQTVQTFATGDIDGAWVPEPFASRLIKESGGKVLVDERDLWPNKQFVITHLIVRQEFAKEHPDTVKKLVEAHVEANAYINSDPAGAAQTVNAALEKLTGKPLKPDVLDAAFKNITFTNDPIASSLVGSADHAIKVGLLDPVDLNGIYDLTILNQVLAAKGEQAISDK</sequence>
<evidence type="ECO:0000256" key="4">
    <source>
        <dbReference type="ARBA" id="ARBA00022448"/>
    </source>
</evidence>
<reference evidence="11" key="1">
    <citation type="journal article" date="2019" name="Int. J. Syst. Evol. Microbiol.">
        <title>The Global Catalogue of Microorganisms (GCM) 10K type strain sequencing project: providing services to taxonomists for standard genome sequencing and annotation.</title>
        <authorList>
            <consortium name="The Broad Institute Genomics Platform"/>
            <consortium name="The Broad Institute Genome Sequencing Center for Infectious Disease"/>
            <person name="Wu L."/>
            <person name="Ma J."/>
        </authorList>
    </citation>
    <scope>NUCLEOTIDE SEQUENCE [LARGE SCALE GENOMIC DNA]</scope>
    <source>
        <strain evidence="11">JCM 30346</strain>
    </source>
</reference>
<accession>A0ABW1NGX8</accession>
<dbReference type="InterPro" id="IPR044527">
    <property type="entry name" value="NrtA/CpmA_ABC-bd_dom"/>
</dbReference>
<keyword evidence="11" id="KW-1185">Reference proteome</keyword>
<organism evidence="10 11">
    <name type="scientific">Sphaerisporangium aureirubrum</name>
    <dbReference type="NCBI Taxonomy" id="1544736"/>
    <lineage>
        <taxon>Bacteria</taxon>
        <taxon>Bacillati</taxon>
        <taxon>Actinomycetota</taxon>
        <taxon>Actinomycetes</taxon>
        <taxon>Streptosporangiales</taxon>
        <taxon>Streptosporangiaceae</taxon>
        <taxon>Sphaerisporangium</taxon>
    </lineage>
</organism>
<keyword evidence="5" id="KW-1003">Cell membrane</keyword>
<evidence type="ECO:0000256" key="2">
    <source>
        <dbReference type="ARBA" id="ARBA00004533"/>
    </source>
</evidence>
<comment type="subcellular location">
    <subcellularLocation>
        <location evidence="2">Cell inner membrane</location>
    </subcellularLocation>
    <subcellularLocation>
        <location evidence="1">Periplasm</location>
    </subcellularLocation>
</comment>
<dbReference type="PANTHER" id="PTHR30024:SF47">
    <property type="entry name" value="TAURINE-BINDING PERIPLASMIC PROTEIN"/>
    <property type="match status" value="1"/>
</dbReference>